<dbReference type="InterPro" id="IPR000674">
    <property type="entry name" value="Ald_Oxase/Xan_DH_a/b"/>
</dbReference>
<dbReference type="SMART" id="SM01008">
    <property type="entry name" value="Ald_Xan_dh_C"/>
    <property type="match status" value="1"/>
</dbReference>
<dbReference type="InterPro" id="IPR052516">
    <property type="entry name" value="N-heterocyclic_Hydroxylase"/>
</dbReference>
<dbReference type="Proteomes" id="UP001548189">
    <property type="component" value="Unassembled WGS sequence"/>
</dbReference>
<dbReference type="InterPro" id="IPR006311">
    <property type="entry name" value="TAT_signal"/>
</dbReference>
<dbReference type="InterPro" id="IPR012368">
    <property type="entry name" value="OxRdtase_Mopterin-bd_su_IorB"/>
</dbReference>
<dbReference type="EMBL" id="JBEVCJ010000007">
    <property type="protein sequence ID" value="MET1255063.1"/>
    <property type="molecule type" value="Genomic_DNA"/>
</dbReference>
<reference evidence="1 2" key="1">
    <citation type="submission" date="2024-06" db="EMBL/GenBank/DDBJ databases">
        <authorList>
            <person name="Li F."/>
        </authorList>
    </citation>
    <scope>NUCLEOTIDE SEQUENCE [LARGE SCALE GENOMIC DNA]</scope>
    <source>
        <strain evidence="1 2">GXAS 311</strain>
    </source>
</reference>
<dbReference type="Gene3D" id="3.90.1170.50">
    <property type="entry name" value="Aldehyde oxidase/xanthine dehydrogenase, a/b hammerhead"/>
    <property type="match status" value="1"/>
</dbReference>
<comment type="caution">
    <text evidence="1">The sequence shown here is derived from an EMBL/GenBank/DDBJ whole genome shotgun (WGS) entry which is preliminary data.</text>
</comment>
<dbReference type="InterPro" id="IPR019546">
    <property type="entry name" value="TAT_signal_bac_arc"/>
</dbReference>
<dbReference type="InterPro" id="IPR008274">
    <property type="entry name" value="AldOxase/xan_DH_MoCoBD1"/>
</dbReference>
<dbReference type="Pfam" id="PF02738">
    <property type="entry name" value="MoCoBD_1"/>
    <property type="match status" value="1"/>
</dbReference>
<dbReference type="SUPFAM" id="SSF56003">
    <property type="entry name" value="Molybdenum cofactor-binding domain"/>
    <property type="match status" value="2"/>
</dbReference>
<dbReference type="PROSITE" id="PS51318">
    <property type="entry name" value="TAT"/>
    <property type="match status" value="1"/>
</dbReference>
<dbReference type="NCBIfam" id="TIGR01409">
    <property type="entry name" value="TAT_signal_seq"/>
    <property type="match status" value="1"/>
</dbReference>
<dbReference type="PANTHER" id="PTHR47495:SF3">
    <property type="entry name" value="BLR6219 PROTEIN"/>
    <property type="match status" value="1"/>
</dbReference>
<dbReference type="PIRSF" id="PIRSF036389">
    <property type="entry name" value="IOR_B"/>
    <property type="match status" value="1"/>
</dbReference>
<organism evidence="1 2">
    <name type="scientific">Aliikangiella maris</name>
    <dbReference type="NCBI Taxonomy" id="3162458"/>
    <lineage>
        <taxon>Bacteria</taxon>
        <taxon>Pseudomonadati</taxon>
        <taxon>Pseudomonadota</taxon>
        <taxon>Gammaproteobacteria</taxon>
        <taxon>Oceanospirillales</taxon>
        <taxon>Pleioneaceae</taxon>
        <taxon>Aliikangiella</taxon>
    </lineage>
</organism>
<sequence>MKTNHAIIENVSRRDFLKKLGISGGALVLGVQFSANLAAAAINQTAEGAVFSPDVFVSIARDGQVTIICHRSEMGQGVRSTLPLLVADEMEADWERVTVDQALADKKYGSQNTDGSRSVRKNYQKLKEAGAIAKTMLQQAAAKIWQVSPAAVKISHHKARLKGTPQILDFADLVEIAAGLPVPDRSQLKLKTEAEQKYIGKENMDLLDGMKIVTGNTVYGVDVQLPDMKIAVIARPPVVFGRVKSFDEKAALSVKGVIRVVKLPDPNPPAAFNMLGGVAVIADNTWAALQGREKLNIQWEYTGKAAANAKYDTQQHFTQFEQSLKSPTQVVRNRGDFAQAEKDAAKTITAQYKVAGLAHATMEPPSATAKVTEQGLEVWACTQAPQSAQGNIMRTLGIPQDKADTIKVNVTLLGGGFGRKSKPDFVAEAAYLAKNTGLTVKVIWTREDEIKHGYYHSPSLQKLTGTLNKNNQVTGWHHSMVNHPIGSTFDPNAKTAGSADLGQGDILYNIPNIKIDLGDTETFMRIGWLRSVTNINNAFAACSFADELAHAAGQDPKEFLLSLIGPDQMVDFAKDNYQYGNYGEPINQYPADTSRLKGVIRLVADKAGWGKKLPKGQGMGIAAHRSFLSYVATIVEVSMKNGKLKIEAIHSAVDIGKALNPDRIRSQMEGAAIFASSLALYGEITAKQGVIEQSNFHDYPIARMSDIPEIHTYIVKSDALPTGIGEPGVPPFSPALCNAIFAASGQRYRDLPLKQFNII</sequence>
<dbReference type="PANTHER" id="PTHR47495">
    <property type="entry name" value="ALDEHYDE DEHYDROGENASE"/>
    <property type="match status" value="1"/>
</dbReference>
<dbReference type="InterPro" id="IPR046867">
    <property type="entry name" value="AldOxase/xan_DH_MoCoBD2"/>
</dbReference>
<dbReference type="Pfam" id="PF20256">
    <property type="entry name" value="MoCoBD_2"/>
    <property type="match status" value="2"/>
</dbReference>
<accession>A0ABV2BSZ3</accession>
<evidence type="ECO:0000313" key="1">
    <source>
        <dbReference type="EMBL" id="MET1255063.1"/>
    </source>
</evidence>
<dbReference type="Gene3D" id="3.30.365.10">
    <property type="entry name" value="Aldehyde oxidase/xanthine dehydrogenase, molybdopterin binding domain"/>
    <property type="match status" value="4"/>
</dbReference>
<evidence type="ECO:0000313" key="2">
    <source>
        <dbReference type="Proteomes" id="UP001548189"/>
    </source>
</evidence>
<gene>
    <name evidence="1" type="ORF">ABVT43_08000</name>
</gene>
<protein>
    <submittedName>
        <fullName evidence="1">Molybdopterin cofactor-binding domain-containing protein</fullName>
    </submittedName>
</protein>
<dbReference type="InterPro" id="IPR037165">
    <property type="entry name" value="AldOxase/xan_DH_Mopterin-bd_sf"/>
</dbReference>
<name>A0ABV2BSZ3_9GAMM</name>
<keyword evidence="2" id="KW-1185">Reference proteome</keyword>
<proteinExistence type="predicted"/>